<dbReference type="PANTHER" id="PTHR23403:SF1">
    <property type="entry name" value="TREHALASE"/>
    <property type="match status" value="1"/>
</dbReference>
<dbReference type="Gene3D" id="1.50.10.10">
    <property type="match status" value="1"/>
</dbReference>
<dbReference type="InterPro" id="IPR012341">
    <property type="entry name" value="6hp_glycosidase-like_sf"/>
</dbReference>
<dbReference type="EC" id="3.2.1.28" evidence="2"/>
<dbReference type="GO" id="GO:0004555">
    <property type="term" value="F:alpha,alpha-trehalase activity"/>
    <property type="evidence" value="ECO:0007669"/>
    <property type="project" value="UniProtKB-EC"/>
</dbReference>
<accession>A0AAD8HAR8</accession>
<evidence type="ECO:0000256" key="2">
    <source>
        <dbReference type="RuleBase" id="RU361180"/>
    </source>
</evidence>
<evidence type="ECO:0000256" key="1">
    <source>
        <dbReference type="ARBA" id="ARBA00005615"/>
    </source>
</evidence>
<reference evidence="3" key="2">
    <citation type="submission" date="2023-05" db="EMBL/GenBank/DDBJ databases">
        <authorList>
            <person name="Schelkunov M.I."/>
        </authorList>
    </citation>
    <scope>NUCLEOTIDE SEQUENCE</scope>
    <source>
        <strain evidence="3">Hsosn_3</strain>
        <tissue evidence="3">Leaf</tissue>
    </source>
</reference>
<dbReference type="InterPro" id="IPR008928">
    <property type="entry name" value="6-hairpin_glycosidase_sf"/>
</dbReference>
<keyword evidence="4" id="KW-1185">Reference proteome</keyword>
<dbReference type="PANTHER" id="PTHR23403">
    <property type="entry name" value="TREHALASE"/>
    <property type="match status" value="1"/>
</dbReference>
<dbReference type="GO" id="GO:0005993">
    <property type="term" value="P:trehalose catabolic process"/>
    <property type="evidence" value="ECO:0007669"/>
    <property type="project" value="TreeGrafter"/>
</dbReference>
<comment type="caution">
    <text evidence="3">The sequence shown here is derived from an EMBL/GenBank/DDBJ whole genome shotgun (WGS) entry which is preliminary data.</text>
</comment>
<keyword evidence="2" id="KW-0378">Hydrolase</keyword>
<comment type="similarity">
    <text evidence="1 2">Belongs to the glycosyl hydrolase 37 family.</text>
</comment>
<comment type="catalytic activity">
    <reaction evidence="2">
        <text>alpha,alpha-trehalose + H2O = alpha-D-glucose + beta-D-glucose</text>
        <dbReference type="Rhea" id="RHEA:32675"/>
        <dbReference type="ChEBI" id="CHEBI:15377"/>
        <dbReference type="ChEBI" id="CHEBI:15903"/>
        <dbReference type="ChEBI" id="CHEBI:16551"/>
        <dbReference type="ChEBI" id="CHEBI:17925"/>
        <dbReference type="EC" id="3.2.1.28"/>
    </reaction>
</comment>
<dbReference type="PRINTS" id="PR00744">
    <property type="entry name" value="GLHYDRLASE37"/>
</dbReference>
<reference evidence="3" key="1">
    <citation type="submission" date="2023-02" db="EMBL/GenBank/DDBJ databases">
        <title>Genome of toxic invasive species Heracleum sosnowskyi carries increased number of genes despite the absence of recent whole-genome duplications.</title>
        <authorList>
            <person name="Schelkunov M."/>
            <person name="Shtratnikova V."/>
            <person name="Makarenko M."/>
            <person name="Klepikova A."/>
            <person name="Omelchenko D."/>
            <person name="Novikova G."/>
            <person name="Obukhova E."/>
            <person name="Bogdanov V."/>
            <person name="Penin A."/>
            <person name="Logacheva M."/>
        </authorList>
    </citation>
    <scope>NUCLEOTIDE SEQUENCE</scope>
    <source>
        <strain evidence="3">Hsosn_3</strain>
        <tissue evidence="3">Leaf</tissue>
    </source>
</reference>
<evidence type="ECO:0000313" key="3">
    <source>
        <dbReference type="EMBL" id="KAK1362833.1"/>
    </source>
</evidence>
<dbReference type="EMBL" id="JAUIZM010000009">
    <property type="protein sequence ID" value="KAK1362833.1"/>
    <property type="molecule type" value="Genomic_DNA"/>
</dbReference>
<keyword evidence="2" id="KW-0326">Glycosidase</keyword>
<dbReference type="Pfam" id="PF01204">
    <property type="entry name" value="Trehalase"/>
    <property type="match status" value="1"/>
</dbReference>
<name>A0AAD8HAR8_9APIA</name>
<dbReference type="InterPro" id="IPR001661">
    <property type="entry name" value="Glyco_hydro_37"/>
</dbReference>
<gene>
    <name evidence="3" type="ORF">POM88_038394</name>
</gene>
<organism evidence="3 4">
    <name type="scientific">Heracleum sosnowskyi</name>
    <dbReference type="NCBI Taxonomy" id="360622"/>
    <lineage>
        <taxon>Eukaryota</taxon>
        <taxon>Viridiplantae</taxon>
        <taxon>Streptophyta</taxon>
        <taxon>Embryophyta</taxon>
        <taxon>Tracheophyta</taxon>
        <taxon>Spermatophyta</taxon>
        <taxon>Magnoliopsida</taxon>
        <taxon>eudicotyledons</taxon>
        <taxon>Gunneridae</taxon>
        <taxon>Pentapetalae</taxon>
        <taxon>asterids</taxon>
        <taxon>campanulids</taxon>
        <taxon>Apiales</taxon>
        <taxon>Apiaceae</taxon>
        <taxon>Apioideae</taxon>
        <taxon>apioid superclade</taxon>
        <taxon>Tordylieae</taxon>
        <taxon>Tordyliinae</taxon>
        <taxon>Heracleum</taxon>
    </lineage>
</organism>
<dbReference type="Proteomes" id="UP001237642">
    <property type="component" value="Unassembled WGS sequence"/>
</dbReference>
<evidence type="ECO:0000313" key="4">
    <source>
        <dbReference type="Proteomes" id="UP001237642"/>
    </source>
</evidence>
<dbReference type="SUPFAM" id="SSF48208">
    <property type="entry name" value="Six-hairpin glycosidases"/>
    <property type="match status" value="1"/>
</dbReference>
<sequence length="125" mass="14435">MRNASDLTTLCTTSIIPLDLNAFILKMELDTSYLANVSLDKIIDERFAKTSKSRQTAINVVLWNEEMGQWLDYWIDANSLARVYLPQTSSLCGFNHLTQTMIWWRKFLKALRVQAFSVMQGLQLL</sequence>
<dbReference type="AlphaFoldDB" id="A0AAD8HAR8"/>
<proteinExistence type="inferred from homology"/>
<protein>
    <recommendedName>
        <fullName evidence="2">Trehalase</fullName>
        <ecNumber evidence="2">3.2.1.28</ecNumber>
    </recommendedName>
    <alternativeName>
        <fullName evidence="2">Alpha-trehalose glucohydrolase</fullName>
    </alternativeName>
</protein>